<dbReference type="SUPFAM" id="SSF52540">
    <property type="entry name" value="P-loop containing nucleoside triphosphate hydrolases"/>
    <property type="match status" value="1"/>
</dbReference>
<dbReference type="eggNOG" id="COG2954">
    <property type="taxonomic scope" value="Bacteria"/>
</dbReference>
<dbReference type="Pfam" id="PF13521">
    <property type="entry name" value="AAA_28"/>
    <property type="match status" value="1"/>
</dbReference>
<dbReference type="EMBL" id="LRQG01000086">
    <property type="protein sequence ID" value="KXA39902.1"/>
    <property type="molecule type" value="Genomic_DNA"/>
</dbReference>
<dbReference type="PANTHER" id="PTHR34932:SF1">
    <property type="entry name" value="TRPL TRANSLOCATION DEFECT PROTEIN 14"/>
    <property type="match status" value="1"/>
</dbReference>
<dbReference type="Proteomes" id="UP000070533">
    <property type="component" value="Unassembled WGS sequence"/>
</dbReference>
<dbReference type="OrthoDB" id="5638848at2"/>
<feature type="domain" description="NadR/Ttd14 AAA" evidence="1">
    <location>
        <begin position="3"/>
        <end position="182"/>
    </location>
</feature>
<protein>
    <recommendedName>
        <fullName evidence="1">NadR/Ttd14 AAA domain-containing protein</fullName>
    </recommendedName>
</protein>
<dbReference type="Gene3D" id="2.40.320.10">
    <property type="entry name" value="Hypothetical Protein Pfu-838710-001"/>
    <property type="match status" value="1"/>
</dbReference>
<evidence type="ECO:0000313" key="2">
    <source>
        <dbReference type="EMBL" id="KXA39902.1"/>
    </source>
</evidence>
<organism evidence="2 3">
    <name type="scientific">Prevotella corporis</name>
    <dbReference type="NCBI Taxonomy" id="28128"/>
    <lineage>
        <taxon>Bacteria</taxon>
        <taxon>Pseudomonadati</taxon>
        <taxon>Bacteroidota</taxon>
        <taxon>Bacteroidia</taxon>
        <taxon>Bacteroidales</taxon>
        <taxon>Prevotellaceae</taxon>
        <taxon>Prevotella</taxon>
    </lineage>
</organism>
<evidence type="ECO:0000259" key="1">
    <source>
        <dbReference type="Pfam" id="PF13521"/>
    </source>
</evidence>
<dbReference type="GO" id="GO:0070300">
    <property type="term" value="F:phosphatidic acid binding"/>
    <property type="evidence" value="ECO:0007669"/>
    <property type="project" value="TreeGrafter"/>
</dbReference>
<dbReference type="InterPro" id="IPR027417">
    <property type="entry name" value="P-loop_NTPase"/>
</dbReference>
<name>A0A133QAJ9_9BACT</name>
<dbReference type="InterPro" id="IPR038727">
    <property type="entry name" value="NadR/Ttd14_AAA_dom"/>
</dbReference>
<dbReference type="Gene3D" id="3.40.50.300">
    <property type="entry name" value="P-loop containing nucleotide triphosphate hydrolases"/>
    <property type="match status" value="1"/>
</dbReference>
<sequence length="357" mass="41356">MKRIVLTGGPCAGKTTALVKIIEHFSSLGYKVFIIPEVPTLFSQAGMDYLTDNKDFFYEGEKATLEMQLALEEKFMRMAETLNVPTIIVCDRGTMDISAYMKPEMWQEITLKMNTSSETLRQRYDAVLHLVSAADGAEQFYTTANNSERTEGLELARELDKKIIQAWMGHPHLRVINNHEDFDNKINHVLQEISNVLELPQPIIEERKYIVRVVGDIPGAIESHIYQTYLTSEPRSEVRLRRRTLNGISVNVRTTKKTLPSNEQVETERQIDNNLYKSLLRQADPYRQTIHKKRQTFIWKGQFFELDTYIQPNEGLQILETKGIVEHEDVNFPPFLEVCEDITGKTEYYNYNLALRK</sequence>
<dbReference type="GO" id="GO:0035091">
    <property type="term" value="F:phosphatidylinositol binding"/>
    <property type="evidence" value="ECO:0007669"/>
    <property type="project" value="TreeGrafter"/>
</dbReference>
<dbReference type="PATRIC" id="fig|28128.5.peg.1129"/>
<dbReference type="STRING" id="28128.HMPREF3226_01113"/>
<reference evidence="3" key="1">
    <citation type="submission" date="2016-01" db="EMBL/GenBank/DDBJ databases">
        <authorList>
            <person name="Mitreva M."/>
            <person name="Pepin K.H."/>
            <person name="Mihindukulasuriya K.A."/>
            <person name="Fulton R."/>
            <person name="Fronick C."/>
            <person name="O'Laughlin M."/>
            <person name="Miner T."/>
            <person name="Herter B."/>
            <person name="Rosa B.A."/>
            <person name="Cordes M."/>
            <person name="Tomlinson C."/>
            <person name="Wollam A."/>
            <person name="Palsikar V.B."/>
            <person name="Mardis E.R."/>
            <person name="Wilson R.K."/>
        </authorList>
    </citation>
    <scope>NUCLEOTIDE SEQUENCE [LARGE SCALE GENOMIC DNA]</scope>
    <source>
        <strain evidence="3">MJR7716</strain>
    </source>
</reference>
<dbReference type="SUPFAM" id="SSF55154">
    <property type="entry name" value="CYTH-like phosphatases"/>
    <property type="match status" value="1"/>
</dbReference>
<keyword evidence="3" id="KW-1185">Reference proteome</keyword>
<dbReference type="InterPro" id="IPR053227">
    <property type="entry name" value="TRPL-trafficking_regulator"/>
</dbReference>
<gene>
    <name evidence="2" type="ORF">HMPREF3226_01113</name>
</gene>
<evidence type="ECO:0000313" key="3">
    <source>
        <dbReference type="Proteomes" id="UP000070533"/>
    </source>
</evidence>
<dbReference type="InterPro" id="IPR033469">
    <property type="entry name" value="CYTH-like_dom_sf"/>
</dbReference>
<dbReference type="GO" id="GO:0005525">
    <property type="term" value="F:GTP binding"/>
    <property type="evidence" value="ECO:0007669"/>
    <property type="project" value="TreeGrafter"/>
</dbReference>
<dbReference type="RefSeq" id="WP_060940525.1">
    <property type="nucleotide sequence ID" value="NZ_KQ957241.1"/>
</dbReference>
<dbReference type="PANTHER" id="PTHR34932">
    <property type="entry name" value="TRPL TRANSLOCATION DEFECT PROTEIN 14"/>
    <property type="match status" value="1"/>
</dbReference>
<proteinExistence type="predicted"/>
<accession>A0A133QAJ9</accession>
<dbReference type="AlphaFoldDB" id="A0A133QAJ9"/>
<comment type="caution">
    <text evidence="2">The sequence shown here is derived from an EMBL/GenBank/DDBJ whole genome shotgun (WGS) entry which is preliminary data.</text>
</comment>